<name>A0A3N0ET37_SINP1</name>
<accession>A0A3N0ET37</accession>
<dbReference type="EMBL" id="RJTM01000028">
    <property type="protein sequence ID" value="RNL91036.1"/>
    <property type="molecule type" value="Genomic_DNA"/>
</dbReference>
<sequence length="79" mass="9400">MYYGFAFYNFKRIPILYTTLAKFIIASRIIEPVTARGGECSFLYITKENKYNGFWQIDLYPRKPYHEICCLKTGHFSKL</sequence>
<proteinExistence type="predicted"/>
<keyword evidence="2" id="KW-1185">Reference proteome</keyword>
<dbReference type="AlphaFoldDB" id="A0A3N0ET37"/>
<protein>
    <submittedName>
        <fullName evidence="1">Uncharacterized protein</fullName>
    </submittedName>
</protein>
<organism evidence="1 2">
    <name type="scientific">Sinomicrobium pectinilyticum</name>
    <dbReference type="NCBI Taxonomy" id="1084421"/>
    <lineage>
        <taxon>Bacteria</taxon>
        <taxon>Pseudomonadati</taxon>
        <taxon>Bacteroidota</taxon>
        <taxon>Flavobacteriia</taxon>
        <taxon>Flavobacteriales</taxon>
        <taxon>Flavobacteriaceae</taxon>
        <taxon>Sinomicrobium</taxon>
    </lineage>
</organism>
<evidence type="ECO:0000313" key="2">
    <source>
        <dbReference type="Proteomes" id="UP000267469"/>
    </source>
</evidence>
<comment type="caution">
    <text evidence="1">The sequence shown here is derived from an EMBL/GenBank/DDBJ whole genome shotgun (WGS) entry which is preliminary data.</text>
</comment>
<gene>
    <name evidence="1" type="ORF">ED312_05020</name>
</gene>
<dbReference type="Proteomes" id="UP000267469">
    <property type="component" value="Unassembled WGS sequence"/>
</dbReference>
<reference evidence="1 2" key="1">
    <citation type="submission" date="2018-10" db="EMBL/GenBank/DDBJ databases">
        <title>Sinomicrobium pectinilyticum sp. nov., a pectinase-producing bacterium isolated from alkaline and saline soil, and emended description of the genus Sinomicrobium.</title>
        <authorList>
            <person name="Cheng B."/>
            <person name="Li C."/>
            <person name="Lai Q."/>
            <person name="Du M."/>
            <person name="Shao Z."/>
            <person name="Xu P."/>
            <person name="Yang C."/>
        </authorList>
    </citation>
    <scope>NUCLEOTIDE SEQUENCE [LARGE SCALE GENOMIC DNA]</scope>
    <source>
        <strain evidence="1 2">5DNS001</strain>
    </source>
</reference>
<evidence type="ECO:0000313" key="1">
    <source>
        <dbReference type="EMBL" id="RNL91036.1"/>
    </source>
</evidence>